<proteinExistence type="predicted"/>
<protein>
    <recommendedName>
        <fullName evidence="4">DUF3592 domain-containing protein</fullName>
    </recommendedName>
</protein>
<organism evidence="2 3">
    <name type="scientific">Streptomyces zhihengii</name>
    <dbReference type="NCBI Taxonomy" id="1818004"/>
    <lineage>
        <taxon>Bacteria</taxon>
        <taxon>Bacillati</taxon>
        <taxon>Actinomycetota</taxon>
        <taxon>Actinomycetes</taxon>
        <taxon>Kitasatosporales</taxon>
        <taxon>Streptomycetaceae</taxon>
        <taxon>Streptomyces</taxon>
    </lineage>
</organism>
<comment type="caution">
    <text evidence="2">The sequence shown here is derived from an EMBL/GenBank/DDBJ whole genome shotgun (WGS) entry which is preliminary data.</text>
</comment>
<keyword evidence="1" id="KW-0472">Membrane</keyword>
<accession>A0ABS2UWD1</accession>
<name>A0ABS2UWD1_9ACTN</name>
<evidence type="ECO:0008006" key="4">
    <source>
        <dbReference type="Google" id="ProtNLM"/>
    </source>
</evidence>
<gene>
    <name evidence="2" type="ORF">JE024_24420</name>
</gene>
<evidence type="ECO:0000313" key="3">
    <source>
        <dbReference type="Proteomes" id="UP000664109"/>
    </source>
</evidence>
<feature type="transmembrane region" description="Helical" evidence="1">
    <location>
        <begin position="20"/>
        <end position="40"/>
    </location>
</feature>
<keyword evidence="3" id="KW-1185">Reference proteome</keyword>
<dbReference type="EMBL" id="JAFEJA010000001">
    <property type="protein sequence ID" value="MBM9621821.1"/>
    <property type="molecule type" value="Genomic_DNA"/>
</dbReference>
<evidence type="ECO:0000256" key="1">
    <source>
        <dbReference type="SAM" id="Phobius"/>
    </source>
</evidence>
<dbReference type="Proteomes" id="UP000664109">
    <property type="component" value="Unassembled WGS sequence"/>
</dbReference>
<keyword evidence="1" id="KW-1133">Transmembrane helix</keyword>
<sequence>MASTAPWQEEAPKVLAPRVALVVSLVIAVSMGLLSGLVMVPAAEQLRSLRGGERAQGVLHKGGSCMVGHCQVAFEAGGRTVVADLPAGSGGGKHSVGTPVTVRYLADDPRTVARDADVGGGGALVLAWVSGGVALLFLVLAVVTGIVMARLRHDGSSGARSSGA</sequence>
<dbReference type="RefSeq" id="WP_205375637.1">
    <property type="nucleotide sequence ID" value="NZ_JAFEJA010000001.1"/>
</dbReference>
<keyword evidence="1" id="KW-0812">Transmembrane</keyword>
<reference evidence="2 3" key="1">
    <citation type="journal article" date="2016" name="Arch. Microbiol.">
        <title>Streptomyces zhihengii sp. nov., isolated from rhizospheric soil of Psammosilene tunicoides.</title>
        <authorList>
            <person name="Huang M.J."/>
            <person name="Fei J.J."/>
            <person name="Salam N."/>
            <person name="Kim C.J."/>
            <person name="Hozzein W.N."/>
            <person name="Xiao M."/>
            <person name="Huang H.Q."/>
            <person name="Li W.J."/>
        </authorList>
    </citation>
    <scope>NUCLEOTIDE SEQUENCE [LARGE SCALE GENOMIC DNA]</scope>
    <source>
        <strain evidence="2 3">YIM T102</strain>
    </source>
</reference>
<evidence type="ECO:0000313" key="2">
    <source>
        <dbReference type="EMBL" id="MBM9621821.1"/>
    </source>
</evidence>
<feature type="transmembrane region" description="Helical" evidence="1">
    <location>
        <begin position="123"/>
        <end position="148"/>
    </location>
</feature>